<protein>
    <recommendedName>
        <fullName evidence="3">HTH cro/C1-type domain-containing protein</fullName>
    </recommendedName>
</protein>
<name>A0A235F602_9BACL</name>
<dbReference type="InterPro" id="IPR010982">
    <property type="entry name" value="Lambda_DNA-bd_dom_sf"/>
</dbReference>
<dbReference type="InterPro" id="IPR001387">
    <property type="entry name" value="Cro/C1-type_HTH"/>
</dbReference>
<dbReference type="PANTHER" id="PTHR46797">
    <property type="entry name" value="HTH-TYPE TRANSCRIPTIONAL REGULATOR"/>
    <property type="match status" value="1"/>
</dbReference>
<organism evidence="4 5">
    <name type="scientific">Fictibacillus aquaticus</name>
    <dbReference type="NCBI Taxonomy" id="2021314"/>
    <lineage>
        <taxon>Bacteria</taxon>
        <taxon>Bacillati</taxon>
        <taxon>Bacillota</taxon>
        <taxon>Bacilli</taxon>
        <taxon>Bacillales</taxon>
        <taxon>Fictibacillaceae</taxon>
        <taxon>Fictibacillus</taxon>
    </lineage>
</organism>
<dbReference type="SMART" id="SM00028">
    <property type="entry name" value="TPR"/>
    <property type="match status" value="5"/>
</dbReference>
<dbReference type="SUPFAM" id="SSF47413">
    <property type="entry name" value="lambda repressor-like DNA-binding domains"/>
    <property type="match status" value="1"/>
</dbReference>
<dbReference type="SMART" id="SM00530">
    <property type="entry name" value="HTH_XRE"/>
    <property type="match status" value="1"/>
</dbReference>
<evidence type="ECO:0000256" key="2">
    <source>
        <dbReference type="PROSITE-ProRule" id="PRU00339"/>
    </source>
</evidence>
<reference evidence="4 5" key="1">
    <citation type="submission" date="2017-07" db="EMBL/GenBank/DDBJ databases">
        <title>Fictibacillus sp. nov. GDSW-R2A3 Genome sequencing and assembly.</title>
        <authorList>
            <person name="Mayilraj S."/>
        </authorList>
    </citation>
    <scope>NUCLEOTIDE SEQUENCE [LARGE SCALE GENOMIC DNA]</scope>
    <source>
        <strain evidence="4 5">GDSW-R2A3</strain>
    </source>
</reference>
<dbReference type="PROSITE" id="PS50943">
    <property type="entry name" value="HTH_CROC1"/>
    <property type="match status" value="1"/>
</dbReference>
<evidence type="ECO:0000313" key="5">
    <source>
        <dbReference type="Proteomes" id="UP000215059"/>
    </source>
</evidence>
<dbReference type="SUPFAM" id="SSF48452">
    <property type="entry name" value="TPR-like"/>
    <property type="match status" value="1"/>
</dbReference>
<keyword evidence="1" id="KW-0238">DNA-binding</keyword>
<keyword evidence="2" id="KW-0802">TPR repeat</keyword>
<accession>A0A235F602</accession>
<dbReference type="InterPro" id="IPR050807">
    <property type="entry name" value="TransReg_Diox_bact_type"/>
</dbReference>
<feature type="domain" description="HTH cro/C1-type" evidence="3">
    <location>
        <begin position="11"/>
        <end position="64"/>
    </location>
</feature>
<dbReference type="Pfam" id="PF13424">
    <property type="entry name" value="TPR_12"/>
    <property type="match status" value="1"/>
</dbReference>
<dbReference type="GO" id="GO:0003700">
    <property type="term" value="F:DNA-binding transcription factor activity"/>
    <property type="evidence" value="ECO:0007669"/>
    <property type="project" value="TreeGrafter"/>
</dbReference>
<comment type="caution">
    <text evidence="4">The sequence shown here is derived from an EMBL/GenBank/DDBJ whole genome shotgun (WGS) entry which is preliminary data.</text>
</comment>
<dbReference type="PANTHER" id="PTHR46797:SF1">
    <property type="entry name" value="METHYLPHOSPHONATE SYNTHASE"/>
    <property type="match status" value="1"/>
</dbReference>
<evidence type="ECO:0000256" key="1">
    <source>
        <dbReference type="ARBA" id="ARBA00023125"/>
    </source>
</evidence>
<dbReference type="RefSeq" id="WP_094253620.1">
    <property type="nucleotide sequence ID" value="NZ_JBHLXL010000002.1"/>
</dbReference>
<gene>
    <name evidence="4" type="ORF">CGZ90_16460</name>
</gene>
<dbReference type="AlphaFoldDB" id="A0A235F602"/>
<evidence type="ECO:0000313" key="4">
    <source>
        <dbReference type="EMBL" id="OYD56604.1"/>
    </source>
</evidence>
<sequence length="426" mass="49650">MDISTQIGIKIKEMRTVQNITQEELAKGIVNRSFISQLEKGTVSPSIDTLDKLAQRLNCSISYLIGQSERNEAIDQLNIISLMDNIESHLNENSLDRAKQLLESITGEWMSKLSNFERGKYFWIKARINWFDKNYEDAELYVLKAIKIYEDNYQNQLGKLYNFLGTTLFKLDKIEDSFKSFSKAMYFTHQYPSDYYLTVETYFNMGVYHTYLREYQTAIYYLLNAQECGENNSTLHKLGEIKMTLGICYRHIGRLQESIAAYLDASRLFTTRDENNHLAGVYFNLGVLYREINDMNESTNCFTKAKTTYEQKKNESYIHKCEIQLIKNMIKSNSTQLARESFKELRKKGKKIGYEDALLGGIINLTEYKTTKNETVLSEGINYFSLAGEIVKSSPEHKLDYLKDINTYILQENFFEEAKALFLKYL</sequence>
<dbReference type="GO" id="GO:0003677">
    <property type="term" value="F:DNA binding"/>
    <property type="evidence" value="ECO:0007669"/>
    <property type="project" value="UniProtKB-KW"/>
</dbReference>
<dbReference type="InterPro" id="IPR019734">
    <property type="entry name" value="TPR_rpt"/>
</dbReference>
<keyword evidence="5" id="KW-1185">Reference proteome</keyword>
<proteinExistence type="predicted"/>
<dbReference type="Gene3D" id="1.25.40.10">
    <property type="entry name" value="Tetratricopeptide repeat domain"/>
    <property type="match status" value="2"/>
</dbReference>
<dbReference type="PROSITE" id="PS50005">
    <property type="entry name" value="TPR"/>
    <property type="match status" value="1"/>
</dbReference>
<dbReference type="GO" id="GO:0005829">
    <property type="term" value="C:cytosol"/>
    <property type="evidence" value="ECO:0007669"/>
    <property type="project" value="TreeGrafter"/>
</dbReference>
<feature type="repeat" description="TPR" evidence="2">
    <location>
        <begin position="279"/>
        <end position="312"/>
    </location>
</feature>
<dbReference type="Pfam" id="PF01381">
    <property type="entry name" value="HTH_3"/>
    <property type="match status" value="1"/>
</dbReference>
<dbReference type="EMBL" id="NOII01000011">
    <property type="protein sequence ID" value="OYD56604.1"/>
    <property type="molecule type" value="Genomic_DNA"/>
</dbReference>
<dbReference type="CDD" id="cd00093">
    <property type="entry name" value="HTH_XRE"/>
    <property type="match status" value="1"/>
</dbReference>
<evidence type="ECO:0000259" key="3">
    <source>
        <dbReference type="PROSITE" id="PS50943"/>
    </source>
</evidence>
<dbReference type="Proteomes" id="UP000215059">
    <property type="component" value="Unassembled WGS sequence"/>
</dbReference>
<dbReference type="OrthoDB" id="2470999at2"/>
<dbReference type="Gene3D" id="1.10.260.40">
    <property type="entry name" value="lambda repressor-like DNA-binding domains"/>
    <property type="match status" value="1"/>
</dbReference>
<dbReference type="InterPro" id="IPR011990">
    <property type="entry name" value="TPR-like_helical_dom_sf"/>
</dbReference>